<protein>
    <submittedName>
        <fullName evidence="1">Uncharacterized protein</fullName>
    </submittedName>
</protein>
<organism evidence="1 2">
    <name type="scientific">Nannocystis pusilla</name>
    <dbReference type="NCBI Taxonomy" id="889268"/>
    <lineage>
        <taxon>Bacteria</taxon>
        <taxon>Pseudomonadati</taxon>
        <taxon>Myxococcota</taxon>
        <taxon>Polyangia</taxon>
        <taxon>Nannocystales</taxon>
        <taxon>Nannocystaceae</taxon>
        <taxon>Nannocystis</taxon>
    </lineage>
</organism>
<dbReference type="EMBL" id="JAPNKE010000002">
    <property type="protein sequence ID" value="MCY1007690.1"/>
    <property type="molecule type" value="Genomic_DNA"/>
</dbReference>
<accession>A0A9X3IY53</accession>
<name>A0A9X3IY53_9BACT</name>
<dbReference type="Proteomes" id="UP001150924">
    <property type="component" value="Unassembled WGS sequence"/>
</dbReference>
<evidence type="ECO:0000313" key="2">
    <source>
        <dbReference type="Proteomes" id="UP001150924"/>
    </source>
</evidence>
<gene>
    <name evidence="1" type="ORF">OV079_19470</name>
</gene>
<reference evidence="1" key="1">
    <citation type="submission" date="2022-11" db="EMBL/GenBank/DDBJ databases">
        <title>Minimal conservation of predation-associated metabolite biosynthetic gene clusters underscores biosynthetic potential of Myxococcota including descriptions for ten novel species: Archangium lansinium sp. nov., Myxococcus landrumus sp. nov., Nannocystis bai.</title>
        <authorList>
            <person name="Ahearne A."/>
            <person name="Stevens C."/>
            <person name="Phillips K."/>
        </authorList>
    </citation>
    <scope>NUCLEOTIDE SEQUENCE</scope>
    <source>
        <strain evidence="1">Na p29</strain>
    </source>
</reference>
<comment type="caution">
    <text evidence="1">The sequence shown here is derived from an EMBL/GenBank/DDBJ whole genome shotgun (WGS) entry which is preliminary data.</text>
</comment>
<dbReference type="RefSeq" id="WP_267770331.1">
    <property type="nucleotide sequence ID" value="NZ_JAPNKE010000002.1"/>
</dbReference>
<evidence type="ECO:0000313" key="1">
    <source>
        <dbReference type="EMBL" id="MCY1007690.1"/>
    </source>
</evidence>
<dbReference type="AlphaFoldDB" id="A0A9X3IY53"/>
<keyword evidence="2" id="KW-1185">Reference proteome</keyword>
<sequence length="129" mass="14933">MVPEDKRKQLEELYETSFALYQASGPDRGRVHAIWWERDDDDDPLGVMELLATDIGGYVSRLVGRRKFDDLEQAIPHLRRMVVLDDPTLQRFGREHAAEYPDLMRYLQILETCRCEALAILEAARASRA</sequence>
<proteinExistence type="predicted"/>